<organism evidence="1 2">
    <name type="scientific">Aquabacter spiritensis</name>
    <dbReference type="NCBI Taxonomy" id="933073"/>
    <lineage>
        <taxon>Bacteria</taxon>
        <taxon>Pseudomonadati</taxon>
        <taxon>Pseudomonadota</taxon>
        <taxon>Alphaproteobacteria</taxon>
        <taxon>Hyphomicrobiales</taxon>
        <taxon>Xanthobacteraceae</taxon>
        <taxon>Aquabacter</taxon>
    </lineage>
</organism>
<name>A0A4R3LXB9_9HYPH</name>
<reference evidence="1 2" key="1">
    <citation type="submission" date="2019-03" db="EMBL/GenBank/DDBJ databases">
        <title>Genomic Encyclopedia of Type Strains, Phase IV (KMG-IV): sequencing the most valuable type-strain genomes for metagenomic binning, comparative biology and taxonomic classification.</title>
        <authorList>
            <person name="Goeker M."/>
        </authorList>
    </citation>
    <scope>NUCLEOTIDE SEQUENCE [LARGE SCALE GENOMIC DNA]</scope>
    <source>
        <strain evidence="1 2">DSM 9035</strain>
    </source>
</reference>
<dbReference type="Gene3D" id="3.10.20.30">
    <property type="match status" value="1"/>
</dbReference>
<evidence type="ECO:0000313" key="1">
    <source>
        <dbReference type="EMBL" id="TCT03227.1"/>
    </source>
</evidence>
<proteinExistence type="predicted"/>
<protein>
    <submittedName>
        <fullName evidence="1">Sulfur carrier protein</fullName>
    </submittedName>
</protein>
<dbReference type="AlphaFoldDB" id="A0A4R3LXB9"/>
<dbReference type="SUPFAM" id="SSF54285">
    <property type="entry name" value="MoaD/ThiS"/>
    <property type="match status" value="1"/>
</dbReference>
<accession>A0A4R3LXB9</accession>
<dbReference type="InterPro" id="IPR010035">
    <property type="entry name" value="Thi_S"/>
</dbReference>
<keyword evidence="2" id="KW-1185">Reference proteome</keyword>
<dbReference type="PANTHER" id="PTHR34472:SF1">
    <property type="entry name" value="SULFUR CARRIER PROTEIN THIS"/>
    <property type="match status" value="1"/>
</dbReference>
<dbReference type="InterPro" id="IPR016155">
    <property type="entry name" value="Mopterin_synth/thiamin_S_b"/>
</dbReference>
<dbReference type="PANTHER" id="PTHR34472">
    <property type="entry name" value="SULFUR CARRIER PROTEIN THIS"/>
    <property type="match status" value="1"/>
</dbReference>
<dbReference type="InterPro" id="IPR003749">
    <property type="entry name" value="ThiS/MoaD-like"/>
</dbReference>
<dbReference type="InterPro" id="IPR012675">
    <property type="entry name" value="Beta-grasp_dom_sf"/>
</dbReference>
<dbReference type="Pfam" id="PF02597">
    <property type="entry name" value="ThiS"/>
    <property type="match status" value="1"/>
</dbReference>
<dbReference type="CDD" id="cd00565">
    <property type="entry name" value="Ubl_ThiS"/>
    <property type="match status" value="1"/>
</dbReference>
<dbReference type="OrthoDB" id="197113at2"/>
<dbReference type="NCBIfam" id="TIGR01683">
    <property type="entry name" value="thiS"/>
    <property type="match status" value="1"/>
</dbReference>
<dbReference type="EMBL" id="SMAI01000010">
    <property type="protein sequence ID" value="TCT03227.1"/>
    <property type="molecule type" value="Genomic_DNA"/>
</dbReference>
<evidence type="ECO:0000313" key="2">
    <source>
        <dbReference type="Proteomes" id="UP000294664"/>
    </source>
</evidence>
<gene>
    <name evidence="1" type="ORF">EDC64_11090</name>
</gene>
<dbReference type="RefSeq" id="WP_132033008.1">
    <property type="nucleotide sequence ID" value="NZ_SMAI01000010.1"/>
</dbReference>
<sequence length="71" mass="7279">MAEPLDLHVNGASETLAVATIADLLDAKGVDAARKGIAVALNGTVVPRARWAEQTLASGDTLEIIQARQGG</sequence>
<comment type="caution">
    <text evidence="1">The sequence shown here is derived from an EMBL/GenBank/DDBJ whole genome shotgun (WGS) entry which is preliminary data.</text>
</comment>
<dbReference type="Proteomes" id="UP000294664">
    <property type="component" value="Unassembled WGS sequence"/>
</dbReference>